<feature type="compositionally biased region" description="Basic and acidic residues" evidence="1">
    <location>
        <begin position="532"/>
        <end position="547"/>
    </location>
</feature>
<feature type="region of interest" description="Disordered" evidence="1">
    <location>
        <begin position="512"/>
        <end position="547"/>
    </location>
</feature>
<evidence type="ECO:0000256" key="1">
    <source>
        <dbReference type="SAM" id="MobiDB-lite"/>
    </source>
</evidence>
<feature type="region of interest" description="Disordered" evidence="1">
    <location>
        <begin position="31"/>
        <end position="54"/>
    </location>
</feature>
<proteinExistence type="predicted"/>
<evidence type="ECO:0000313" key="3">
    <source>
        <dbReference type="Proteomes" id="UP000694388"/>
    </source>
</evidence>
<dbReference type="AlphaFoldDB" id="A0A8C4RDG4"/>
<accession>A0A8C4RDG4</accession>
<feature type="compositionally biased region" description="Polar residues" evidence="1">
    <location>
        <begin position="32"/>
        <end position="41"/>
    </location>
</feature>
<name>A0A8C4RDG4_EPTBU</name>
<feature type="region of interest" description="Disordered" evidence="1">
    <location>
        <begin position="739"/>
        <end position="763"/>
    </location>
</feature>
<dbReference type="Proteomes" id="UP000694388">
    <property type="component" value="Unplaced"/>
</dbReference>
<organism evidence="2 3">
    <name type="scientific">Eptatretus burgeri</name>
    <name type="common">Inshore hagfish</name>
    <dbReference type="NCBI Taxonomy" id="7764"/>
    <lineage>
        <taxon>Eukaryota</taxon>
        <taxon>Metazoa</taxon>
        <taxon>Chordata</taxon>
        <taxon>Craniata</taxon>
        <taxon>Vertebrata</taxon>
        <taxon>Cyclostomata</taxon>
        <taxon>Myxini</taxon>
        <taxon>Myxiniformes</taxon>
        <taxon>Myxinidae</taxon>
        <taxon>Eptatretinae</taxon>
        <taxon>Eptatretus</taxon>
    </lineage>
</organism>
<protein>
    <submittedName>
        <fullName evidence="2">Uncharacterized protein</fullName>
    </submittedName>
</protein>
<dbReference type="Ensembl" id="ENSEBUT00000028364.1">
    <property type="protein sequence ID" value="ENSEBUP00000027788.1"/>
    <property type="gene ID" value="ENSEBUG00000016998.1"/>
</dbReference>
<evidence type="ECO:0000313" key="2">
    <source>
        <dbReference type="Ensembl" id="ENSEBUP00000027788.1"/>
    </source>
</evidence>
<reference evidence="2" key="1">
    <citation type="submission" date="2025-08" db="UniProtKB">
        <authorList>
            <consortium name="Ensembl"/>
        </authorList>
    </citation>
    <scope>IDENTIFICATION</scope>
</reference>
<feature type="region of interest" description="Disordered" evidence="1">
    <location>
        <begin position="72"/>
        <end position="93"/>
    </location>
</feature>
<feature type="compositionally biased region" description="Low complexity" evidence="1">
    <location>
        <begin position="78"/>
        <end position="91"/>
    </location>
</feature>
<reference evidence="2" key="2">
    <citation type="submission" date="2025-09" db="UniProtKB">
        <authorList>
            <consortium name="Ensembl"/>
        </authorList>
    </citation>
    <scope>IDENTIFICATION</scope>
</reference>
<keyword evidence="3" id="KW-1185">Reference proteome</keyword>
<sequence>MAQAGIWAGAAAACGVIPTSARLRYPMAYKSTRPTRGTSASKEQRPNAESWPKEFSVTETNFAEGHLKLKLQSTTRKGPQQSQSSGSSQGPAIRITIKAPTGTADNTKQQEGVMIDENSWKKVGCLVQREAKRPWKRGRTGTSPNGAFHGHSAATSGISSVGPRLHGCQNKDVVKEQDDNKDKEEEVKRFKKSCIIAKKDSSMHRSCSGELYTDLIINDFHGKKYGASNEEEIKNLYFHRDKNKVEEEEDADNMFEDVHQQLSITAAKDKATCNVSASSRSIPTHLFSSSCSSSYQDIQSYPHKTPLAEASTLKTMGEKGTDMMRIKQGCPPCEAIADTFPFENASDASSQAMVAAENVFTATYASGNHSSLFTNDTTSCMNVLETVSSTKALFGEITLQASPLTECSNDLPSDFVQVSRGNKKSVEVSVPRDKGWNREYALATTWSDKCLSFNSRSEKDNSFLMKQQRSLHLNREARPGQFHLDEGLSQSQKFVLNQRTSHSTQGIRSIGKFHSSHRITNNRSSKNRKRAAHNEDIGPRDRANNHDRQTLTADPLFNNIAGLTVLVPDRRRGRPRKVHPVEDLRGCIRHSLRSLGCKQSNAAIHNDCTMKVHPNVCGGKPVATVDSDMLHKINKLPTPARERVLQQLVLTAQNEQAKVIGSPLSGAPSNSRCKSHREIHVSKRGTIYVGKKRGRKPKSTLIGENTTASLSAPIPWATSHQPGFTSGCAAQLFLPMHSPDHDVTSMEPPPLMSSHRQTRGLPT</sequence>